<dbReference type="SUPFAM" id="SSF52540">
    <property type="entry name" value="P-loop containing nucleoside triphosphate hydrolases"/>
    <property type="match status" value="1"/>
</dbReference>
<dbReference type="PANTHER" id="PTHR13696:SF99">
    <property type="entry name" value="COBYRINIC ACID AC-DIAMIDE SYNTHASE"/>
    <property type="match status" value="1"/>
</dbReference>
<dbReference type="AlphaFoldDB" id="A0A5N1J7N0"/>
<feature type="compositionally biased region" description="Basic and acidic residues" evidence="1">
    <location>
        <begin position="73"/>
        <end position="89"/>
    </location>
</feature>
<keyword evidence="4" id="KW-1185">Reference proteome</keyword>
<dbReference type="EMBL" id="VTWS01000013">
    <property type="protein sequence ID" value="KAA9341187.1"/>
    <property type="molecule type" value="Genomic_DNA"/>
</dbReference>
<evidence type="ECO:0000313" key="3">
    <source>
        <dbReference type="EMBL" id="KAA9341187.1"/>
    </source>
</evidence>
<gene>
    <name evidence="3" type="ORF">F0P93_30600</name>
</gene>
<dbReference type="InterPro" id="IPR050678">
    <property type="entry name" value="DNA_Partitioning_ATPase"/>
</dbReference>
<dbReference type="Gene3D" id="3.40.50.300">
    <property type="entry name" value="P-loop containing nucleotide triphosphate hydrolases"/>
    <property type="match status" value="1"/>
</dbReference>
<dbReference type="RefSeq" id="WP_150881595.1">
    <property type="nucleotide sequence ID" value="NZ_VTWS01000013.1"/>
</dbReference>
<sequence length="256" mass="28746">MMSKSKNPPLKESGSPVVLAFATQKGGMGKTTLSVLVASYLHYRRGIPTAIIDVDTSQLSVYNQRIREVESLDEEGQKRIDEQKTDQKESVQPYPILSGSPVAVPELLKDLPEDIRLVLLDMPGSIDVEGYDLALSHVDMLIVPMETSEYSVTTGFQYLTAIKEIGLLPLDHCRVVWNKFKASRDGSLADQLEEGFLGYGFHCLKSRIPQRDSYQDAANRSTLFPMPAAYLRNSGLKDLFFEVEDLIKLIQYERIQ</sequence>
<dbReference type="Proteomes" id="UP000326344">
    <property type="component" value="Unassembled WGS sequence"/>
</dbReference>
<organism evidence="3 4">
    <name type="scientific">Larkinella humicola</name>
    <dbReference type="NCBI Taxonomy" id="2607654"/>
    <lineage>
        <taxon>Bacteria</taxon>
        <taxon>Pseudomonadati</taxon>
        <taxon>Bacteroidota</taxon>
        <taxon>Cytophagia</taxon>
        <taxon>Cytophagales</taxon>
        <taxon>Spirosomataceae</taxon>
        <taxon>Larkinella</taxon>
    </lineage>
</organism>
<dbReference type="Pfam" id="PF01656">
    <property type="entry name" value="CbiA"/>
    <property type="match status" value="1"/>
</dbReference>
<feature type="domain" description="CobQ/CobB/MinD/ParA nucleotide binding" evidence="2">
    <location>
        <begin position="19"/>
        <end position="221"/>
    </location>
</feature>
<protein>
    <submittedName>
        <fullName evidence="3">ParA family protein</fullName>
    </submittedName>
</protein>
<dbReference type="InterPro" id="IPR002586">
    <property type="entry name" value="CobQ/CobB/MinD/ParA_Nub-bd_dom"/>
</dbReference>
<reference evidence="3 4" key="1">
    <citation type="submission" date="2019-09" db="EMBL/GenBank/DDBJ databases">
        <title>Genome Sequence of Larkinella sp MA1.</title>
        <authorList>
            <person name="Srinivasan S."/>
        </authorList>
    </citation>
    <scope>NUCLEOTIDE SEQUENCE [LARGE SCALE GENOMIC DNA]</scope>
    <source>
        <strain evidence="3 4">MA1</strain>
    </source>
</reference>
<accession>A0A5N1J7N0</accession>
<proteinExistence type="predicted"/>
<dbReference type="InterPro" id="IPR027417">
    <property type="entry name" value="P-loop_NTPase"/>
</dbReference>
<name>A0A5N1J7N0_9BACT</name>
<dbReference type="PANTHER" id="PTHR13696">
    <property type="entry name" value="P-LOOP CONTAINING NUCLEOSIDE TRIPHOSPHATE HYDROLASE"/>
    <property type="match status" value="1"/>
</dbReference>
<evidence type="ECO:0000256" key="1">
    <source>
        <dbReference type="SAM" id="MobiDB-lite"/>
    </source>
</evidence>
<feature type="region of interest" description="Disordered" evidence="1">
    <location>
        <begin position="73"/>
        <end position="92"/>
    </location>
</feature>
<evidence type="ECO:0000313" key="4">
    <source>
        <dbReference type="Proteomes" id="UP000326344"/>
    </source>
</evidence>
<evidence type="ECO:0000259" key="2">
    <source>
        <dbReference type="Pfam" id="PF01656"/>
    </source>
</evidence>
<dbReference type="CDD" id="cd02042">
    <property type="entry name" value="ParAB_family"/>
    <property type="match status" value="1"/>
</dbReference>
<comment type="caution">
    <text evidence="3">The sequence shown here is derived from an EMBL/GenBank/DDBJ whole genome shotgun (WGS) entry which is preliminary data.</text>
</comment>